<dbReference type="PANTHER" id="PTHR31325">
    <property type="entry name" value="OS01G0798800 PROTEIN-RELATED"/>
    <property type="match status" value="1"/>
</dbReference>
<reference evidence="3" key="1">
    <citation type="journal article" date="2013" name="Nat. Commun.">
        <title>Whole-genome sequencing of Oryza brachyantha reveals mechanisms underlying Oryza genome evolution.</title>
        <authorList>
            <person name="Chen J."/>
            <person name="Huang Q."/>
            <person name="Gao D."/>
            <person name="Wang J."/>
            <person name="Lang Y."/>
            <person name="Liu T."/>
            <person name="Li B."/>
            <person name="Bai Z."/>
            <person name="Luis Goicoechea J."/>
            <person name="Liang C."/>
            <person name="Chen C."/>
            <person name="Zhang W."/>
            <person name="Sun S."/>
            <person name="Liao Y."/>
            <person name="Zhang X."/>
            <person name="Yang L."/>
            <person name="Song C."/>
            <person name="Wang M."/>
            <person name="Shi J."/>
            <person name="Liu G."/>
            <person name="Liu J."/>
            <person name="Zhou H."/>
            <person name="Zhou W."/>
            <person name="Yu Q."/>
            <person name="An N."/>
            <person name="Chen Y."/>
            <person name="Cai Q."/>
            <person name="Wang B."/>
            <person name="Liu B."/>
            <person name="Min J."/>
            <person name="Huang Y."/>
            <person name="Wu H."/>
            <person name="Li Z."/>
            <person name="Zhang Y."/>
            <person name="Yin Y."/>
            <person name="Song W."/>
            <person name="Jiang J."/>
            <person name="Jackson S.A."/>
            <person name="Wing R.A."/>
            <person name="Wang J."/>
            <person name="Chen M."/>
        </authorList>
    </citation>
    <scope>NUCLEOTIDE SEQUENCE [LARGE SCALE GENOMIC DNA]</scope>
    <source>
        <strain evidence="3">cv. IRGC 101232</strain>
    </source>
</reference>
<protein>
    <recommendedName>
        <fullName evidence="2">DUF4220 domain-containing protein</fullName>
    </recommendedName>
</protein>
<proteinExistence type="predicted"/>
<dbReference type="Pfam" id="PF13968">
    <property type="entry name" value="DUF4220"/>
    <property type="match status" value="1"/>
</dbReference>
<organism evidence="3">
    <name type="scientific">Oryza brachyantha</name>
    <name type="common">malo sina</name>
    <dbReference type="NCBI Taxonomy" id="4533"/>
    <lineage>
        <taxon>Eukaryota</taxon>
        <taxon>Viridiplantae</taxon>
        <taxon>Streptophyta</taxon>
        <taxon>Embryophyta</taxon>
        <taxon>Tracheophyta</taxon>
        <taxon>Spermatophyta</taxon>
        <taxon>Magnoliopsida</taxon>
        <taxon>Liliopsida</taxon>
        <taxon>Poales</taxon>
        <taxon>Poaceae</taxon>
        <taxon>BOP clade</taxon>
        <taxon>Oryzoideae</taxon>
        <taxon>Oryzeae</taxon>
        <taxon>Oryzinae</taxon>
        <taxon>Oryza</taxon>
    </lineage>
</organism>
<dbReference type="EnsemblPlants" id="OB06G23930.1">
    <property type="protein sequence ID" value="OB06G23930.1"/>
    <property type="gene ID" value="OB06G23930"/>
</dbReference>
<evidence type="ECO:0000313" key="3">
    <source>
        <dbReference type="EnsemblPlants" id="OB06G23930.1"/>
    </source>
</evidence>
<sequence>MMIGNGNHIGGGQKVKQLLSMSYAQKLWDEWELQCSVLASFSLQAFFLFAAGIRRRNKSAVVRILLWLAYLSADYVAVFVLGHLTLQTGNPRHQLVLLWAPVLLLHLGGQETITAFSMEDNELWKRHLLGLVTQVALAVYVVAKSWRTNNGLLLAPVALMFVSGTVKYGERTWALKTATSDTIKGSRMTNLYKTMRARSSNQAVDSYDRDIVGRRKWWVEEKYASLVEAAGDSIPNCMNALMDIPVAPWLLPRIWSMVSEINTLRFRAHLERPEGHLDSHEDRFPSRAYKMAEIQLSLIYDHLYTKFGLRYAQDRPIIGLSLALLTLLTTSSALALFAVAKKEGMYSPVDIIVSYILLVGAVALELLSIFTMTLSFRSYCFLREKLGERSRFTRVIFWLVKIVRPYQKPLWSNKWEQYNLLAGCIKEKQAGIFMRMFRYLGLAGDTKLCSISNKTKELICNELNDSGRLEQFSHVRGTGILSKRGHHEKTPLHKSIAKVDFATSIVTWHILTDICFLHDKGGDDQHKLLAREVSNYLMDLVMRRRVLISSEGHVAHRKARDEVKEILARHKERVDEGDAGVMRRILEDGVHMIADPVESGEGQEGVDVTFASNSYETMRPVLPRAWRLARMLLNSQVEEGSGGGGSSAPWELIASVWIEMLFHLAPRCEAGFHVKNLSTGGEFITHVRFLLLNRGIGWNWVRGHA</sequence>
<dbReference type="InterPro" id="IPR025315">
    <property type="entry name" value="DUF4220"/>
</dbReference>
<dbReference type="HOGENOM" id="CLU_009180_5_2_1"/>
<feature type="transmembrane region" description="Helical" evidence="1">
    <location>
        <begin position="352"/>
        <end position="376"/>
    </location>
</feature>
<dbReference type="Gramene" id="OB06G23930.1">
    <property type="protein sequence ID" value="OB06G23930.1"/>
    <property type="gene ID" value="OB06G23930"/>
</dbReference>
<dbReference type="Pfam" id="PF04578">
    <property type="entry name" value="DUF594"/>
    <property type="match status" value="1"/>
</dbReference>
<dbReference type="OMA" id="MNALMDI"/>
<keyword evidence="1" id="KW-0472">Membrane</keyword>
<dbReference type="AlphaFoldDB" id="J3MEE9"/>
<keyword evidence="1" id="KW-0812">Transmembrane</keyword>
<accession>J3MEE9</accession>
<feature type="transmembrane region" description="Helical" evidence="1">
    <location>
        <begin position="317"/>
        <end position="340"/>
    </location>
</feature>
<reference evidence="3" key="2">
    <citation type="submission" date="2013-04" db="UniProtKB">
        <authorList>
            <consortium name="EnsemblPlants"/>
        </authorList>
    </citation>
    <scope>IDENTIFICATION</scope>
</reference>
<keyword evidence="4" id="KW-1185">Reference proteome</keyword>
<evidence type="ECO:0000256" key="1">
    <source>
        <dbReference type="SAM" id="Phobius"/>
    </source>
</evidence>
<dbReference type="eggNOG" id="ENOG502QQBP">
    <property type="taxonomic scope" value="Eukaryota"/>
</dbReference>
<dbReference type="Proteomes" id="UP000006038">
    <property type="component" value="Chromosome 6"/>
</dbReference>
<feature type="domain" description="DUF4220" evidence="2">
    <location>
        <begin position="67"/>
        <end position="422"/>
    </location>
</feature>
<evidence type="ECO:0000259" key="2">
    <source>
        <dbReference type="Pfam" id="PF13968"/>
    </source>
</evidence>
<keyword evidence="1" id="KW-1133">Transmembrane helix</keyword>
<dbReference type="InterPro" id="IPR007658">
    <property type="entry name" value="DUF594"/>
</dbReference>
<evidence type="ECO:0000313" key="4">
    <source>
        <dbReference type="Proteomes" id="UP000006038"/>
    </source>
</evidence>
<name>J3MEE9_ORYBR</name>
<feature type="transmembrane region" description="Helical" evidence="1">
    <location>
        <begin position="64"/>
        <end position="84"/>
    </location>
</feature>
<dbReference type="STRING" id="4533.J3MEE9"/>